<keyword evidence="10" id="KW-1185">Reference proteome</keyword>
<dbReference type="PRINTS" id="PR00705">
    <property type="entry name" value="PAPAIN"/>
</dbReference>
<dbReference type="InParanoid" id="D8R361"/>
<evidence type="ECO:0000259" key="8">
    <source>
        <dbReference type="SMART" id="SM00645"/>
    </source>
</evidence>
<evidence type="ECO:0000256" key="3">
    <source>
        <dbReference type="ARBA" id="ARBA00022729"/>
    </source>
</evidence>
<dbReference type="Pfam" id="PF00112">
    <property type="entry name" value="Peptidase_C1"/>
    <property type="match status" value="1"/>
</dbReference>
<dbReference type="FunCoup" id="D8R361">
    <property type="interactions" value="2410"/>
</dbReference>
<comment type="similarity">
    <text evidence="1">Belongs to the peptidase C1 family.</text>
</comment>
<dbReference type="PROSITE" id="PS00139">
    <property type="entry name" value="THIOL_PROTEASE_CYS"/>
    <property type="match status" value="1"/>
</dbReference>
<evidence type="ECO:0000256" key="2">
    <source>
        <dbReference type="ARBA" id="ARBA00022670"/>
    </source>
</evidence>
<dbReference type="GO" id="GO:0005615">
    <property type="term" value="C:extracellular space"/>
    <property type="evidence" value="ECO:0000318"/>
    <property type="project" value="GO_Central"/>
</dbReference>
<keyword evidence="5" id="KW-0788">Thiol protease</keyword>
<sequence length="331" mass="36768">IALLFSAVAQGVRVAESGKLDLGRPLLQKSIVDIVNNDPNAGWKAGFNERFINHTVRDFKRLCGVLPKSSEEVQPLRPLRSHPRTLDLPKHFDAREAWPQCASIKTILDQGHCGSCWAFGAVEALTDRFCILNNENVSLSENDLVACCSSCGFGCEGGYPYAAWEYFAQTGVVTSQCDPYFDGKGCKHPGCEPEYDTPVCVKQCVDNEQWRDSKHFTVQTYAVNSDIYDIQAEIYKNGPVEVSYTVYEDFAHYKSGVYKHVFGQVLGGHAVKFIGWGTTDDGKDYWIVANSWNRSWGEDGFFQISRGSNECGIESEPVAGIPLKKTGFSDI</sequence>
<dbReference type="InterPro" id="IPR000169">
    <property type="entry name" value="Pept_cys_AS"/>
</dbReference>
<gene>
    <name evidence="9" type="ORF">SELMODRAFT_143272</name>
</gene>
<dbReference type="GO" id="GO:0051603">
    <property type="term" value="P:proteolysis involved in protein catabolic process"/>
    <property type="evidence" value="ECO:0000318"/>
    <property type="project" value="GO_Central"/>
</dbReference>
<dbReference type="EMBL" id="GL377571">
    <property type="protein sequence ID" value="EFJ32889.1"/>
    <property type="molecule type" value="Genomic_DNA"/>
</dbReference>
<keyword evidence="7" id="KW-0325">Glycoprotein</keyword>
<dbReference type="OrthoDB" id="190265at2759"/>
<proteinExistence type="inferred from homology"/>
<dbReference type="MEROPS" id="C01.049"/>
<dbReference type="InterPro" id="IPR038765">
    <property type="entry name" value="Papain-like_cys_pep_sf"/>
</dbReference>
<dbReference type="OMA" id="YFDEAGC"/>
<dbReference type="GO" id="GO:0005764">
    <property type="term" value="C:lysosome"/>
    <property type="evidence" value="ECO:0000318"/>
    <property type="project" value="GO_Central"/>
</dbReference>
<dbReference type="PANTHER" id="PTHR12411">
    <property type="entry name" value="CYSTEINE PROTEASE FAMILY C1-RELATED"/>
    <property type="match status" value="1"/>
</dbReference>
<evidence type="ECO:0000256" key="7">
    <source>
        <dbReference type="ARBA" id="ARBA00023180"/>
    </source>
</evidence>
<dbReference type="eggNOG" id="KOG1543">
    <property type="taxonomic scope" value="Eukaryota"/>
</dbReference>
<dbReference type="GO" id="GO:0004197">
    <property type="term" value="F:cysteine-type endopeptidase activity"/>
    <property type="evidence" value="ECO:0000318"/>
    <property type="project" value="GO_Central"/>
</dbReference>
<dbReference type="InterPro" id="IPR013128">
    <property type="entry name" value="Peptidase_C1A"/>
</dbReference>
<keyword evidence="4" id="KW-0378">Hydrolase</keyword>
<dbReference type="SMART" id="SM00645">
    <property type="entry name" value="Pept_C1"/>
    <property type="match status" value="1"/>
</dbReference>
<accession>D8R361</accession>
<feature type="non-terminal residue" evidence="9">
    <location>
        <position position="1"/>
    </location>
</feature>
<dbReference type="InterPro" id="IPR000668">
    <property type="entry name" value="Peptidase_C1A_C"/>
</dbReference>
<dbReference type="Proteomes" id="UP000001514">
    <property type="component" value="Unassembled WGS sequence"/>
</dbReference>
<dbReference type="KEGG" id="smo:SELMODRAFT_143272"/>
<dbReference type="SUPFAM" id="SSF54001">
    <property type="entry name" value="Cysteine proteinases"/>
    <property type="match status" value="1"/>
</dbReference>
<dbReference type="FunFam" id="3.90.70.10:FF:000081">
    <property type="entry name" value="cathepsin B-like protease 2"/>
    <property type="match status" value="1"/>
</dbReference>
<dbReference type="STRING" id="88036.D8R361"/>
<dbReference type="CDD" id="cd02620">
    <property type="entry name" value="Peptidase_C1A_CathepsinB"/>
    <property type="match status" value="1"/>
</dbReference>
<name>D8R361_SELML</name>
<dbReference type="InterPro" id="IPR012599">
    <property type="entry name" value="Propeptide_C1A"/>
</dbReference>
<protein>
    <recommendedName>
        <fullName evidence="8">Peptidase C1A papain C-terminal domain-containing protein</fullName>
    </recommendedName>
</protein>
<dbReference type="AlphaFoldDB" id="D8R361"/>
<dbReference type="PROSITE" id="PS00640">
    <property type="entry name" value="THIOL_PROTEASE_ASN"/>
    <property type="match status" value="1"/>
</dbReference>
<keyword evidence="3" id="KW-0732">Signal</keyword>
<evidence type="ECO:0000313" key="9">
    <source>
        <dbReference type="EMBL" id="EFJ32889.1"/>
    </source>
</evidence>
<keyword evidence="6" id="KW-1015">Disulfide bond</keyword>
<dbReference type="Gramene" id="EFJ32889">
    <property type="protein sequence ID" value="EFJ32889"/>
    <property type="gene ID" value="SELMODRAFT_143272"/>
</dbReference>
<organism evidence="10">
    <name type="scientific">Selaginella moellendorffii</name>
    <name type="common">Spikemoss</name>
    <dbReference type="NCBI Taxonomy" id="88036"/>
    <lineage>
        <taxon>Eukaryota</taxon>
        <taxon>Viridiplantae</taxon>
        <taxon>Streptophyta</taxon>
        <taxon>Embryophyta</taxon>
        <taxon>Tracheophyta</taxon>
        <taxon>Lycopodiopsida</taxon>
        <taxon>Selaginellales</taxon>
        <taxon>Selaginellaceae</taxon>
        <taxon>Selaginella</taxon>
    </lineage>
</organism>
<evidence type="ECO:0000256" key="6">
    <source>
        <dbReference type="ARBA" id="ARBA00023157"/>
    </source>
</evidence>
<keyword evidence="2" id="KW-0645">Protease</keyword>
<dbReference type="Pfam" id="PF08127">
    <property type="entry name" value="Propeptide_C1"/>
    <property type="match status" value="1"/>
</dbReference>
<evidence type="ECO:0000313" key="10">
    <source>
        <dbReference type="Proteomes" id="UP000001514"/>
    </source>
</evidence>
<dbReference type="InterPro" id="IPR025661">
    <property type="entry name" value="Pept_asp_AS"/>
</dbReference>
<dbReference type="Gene3D" id="3.90.70.10">
    <property type="entry name" value="Cysteine proteinases"/>
    <property type="match status" value="1"/>
</dbReference>
<evidence type="ECO:0000256" key="5">
    <source>
        <dbReference type="ARBA" id="ARBA00022807"/>
    </source>
</evidence>
<feature type="domain" description="Peptidase C1A papain C-terminal" evidence="8">
    <location>
        <begin position="88"/>
        <end position="321"/>
    </location>
</feature>
<dbReference type="HOGENOM" id="CLU_012184_3_0_1"/>
<evidence type="ECO:0000256" key="4">
    <source>
        <dbReference type="ARBA" id="ARBA00022801"/>
    </source>
</evidence>
<reference evidence="9 10" key="1">
    <citation type="journal article" date="2011" name="Science">
        <title>The Selaginella genome identifies genetic changes associated with the evolution of vascular plants.</title>
        <authorList>
            <person name="Banks J.A."/>
            <person name="Nishiyama T."/>
            <person name="Hasebe M."/>
            <person name="Bowman J.L."/>
            <person name="Gribskov M."/>
            <person name="dePamphilis C."/>
            <person name="Albert V.A."/>
            <person name="Aono N."/>
            <person name="Aoyama T."/>
            <person name="Ambrose B.A."/>
            <person name="Ashton N.W."/>
            <person name="Axtell M.J."/>
            <person name="Barker E."/>
            <person name="Barker M.S."/>
            <person name="Bennetzen J.L."/>
            <person name="Bonawitz N.D."/>
            <person name="Chapple C."/>
            <person name="Cheng C."/>
            <person name="Correa L.G."/>
            <person name="Dacre M."/>
            <person name="DeBarry J."/>
            <person name="Dreyer I."/>
            <person name="Elias M."/>
            <person name="Engstrom E.M."/>
            <person name="Estelle M."/>
            <person name="Feng L."/>
            <person name="Finet C."/>
            <person name="Floyd S.K."/>
            <person name="Frommer W.B."/>
            <person name="Fujita T."/>
            <person name="Gramzow L."/>
            <person name="Gutensohn M."/>
            <person name="Harholt J."/>
            <person name="Hattori M."/>
            <person name="Heyl A."/>
            <person name="Hirai T."/>
            <person name="Hiwatashi Y."/>
            <person name="Ishikawa M."/>
            <person name="Iwata M."/>
            <person name="Karol K.G."/>
            <person name="Koehler B."/>
            <person name="Kolukisaoglu U."/>
            <person name="Kubo M."/>
            <person name="Kurata T."/>
            <person name="Lalonde S."/>
            <person name="Li K."/>
            <person name="Li Y."/>
            <person name="Litt A."/>
            <person name="Lyons E."/>
            <person name="Manning G."/>
            <person name="Maruyama T."/>
            <person name="Michael T.P."/>
            <person name="Mikami K."/>
            <person name="Miyazaki S."/>
            <person name="Morinaga S."/>
            <person name="Murata T."/>
            <person name="Mueller-Roeber B."/>
            <person name="Nelson D.R."/>
            <person name="Obara M."/>
            <person name="Oguri Y."/>
            <person name="Olmstead R.G."/>
            <person name="Onodera N."/>
            <person name="Petersen B.L."/>
            <person name="Pils B."/>
            <person name="Prigge M."/>
            <person name="Rensing S.A."/>
            <person name="Riano-Pachon D.M."/>
            <person name="Roberts A.W."/>
            <person name="Sato Y."/>
            <person name="Scheller H.V."/>
            <person name="Schulz B."/>
            <person name="Schulz C."/>
            <person name="Shakirov E.V."/>
            <person name="Shibagaki N."/>
            <person name="Shinohara N."/>
            <person name="Shippen D.E."/>
            <person name="Soerensen I."/>
            <person name="Sotooka R."/>
            <person name="Sugimoto N."/>
            <person name="Sugita M."/>
            <person name="Sumikawa N."/>
            <person name="Tanurdzic M."/>
            <person name="Theissen G."/>
            <person name="Ulvskov P."/>
            <person name="Wakazuki S."/>
            <person name="Weng J.K."/>
            <person name="Willats W.W."/>
            <person name="Wipf D."/>
            <person name="Wolf P.G."/>
            <person name="Yang L."/>
            <person name="Zimmer A.D."/>
            <person name="Zhu Q."/>
            <person name="Mitros T."/>
            <person name="Hellsten U."/>
            <person name="Loque D."/>
            <person name="Otillar R."/>
            <person name="Salamov A."/>
            <person name="Schmutz J."/>
            <person name="Shapiro H."/>
            <person name="Lindquist E."/>
            <person name="Lucas S."/>
            <person name="Rokhsar D."/>
            <person name="Grigoriev I.V."/>
        </authorList>
    </citation>
    <scope>NUCLEOTIDE SEQUENCE [LARGE SCALE GENOMIC DNA]</scope>
</reference>
<evidence type="ECO:0000256" key="1">
    <source>
        <dbReference type="ARBA" id="ARBA00008455"/>
    </source>
</evidence>